<feature type="region of interest" description="Disordered" evidence="1">
    <location>
        <begin position="1"/>
        <end position="23"/>
    </location>
</feature>
<dbReference type="AlphaFoldDB" id="A0ABD3MFY4"/>
<evidence type="ECO:0000313" key="2">
    <source>
        <dbReference type="EMBL" id="KAL3761711.1"/>
    </source>
</evidence>
<name>A0ABD3MFY4_9STRA</name>
<organism evidence="2 3">
    <name type="scientific">Stephanodiscus triporus</name>
    <dbReference type="NCBI Taxonomy" id="2934178"/>
    <lineage>
        <taxon>Eukaryota</taxon>
        <taxon>Sar</taxon>
        <taxon>Stramenopiles</taxon>
        <taxon>Ochrophyta</taxon>
        <taxon>Bacillariophyta</taxon>
        <taxon>Coscinodiscophyceae</taxon>
        <taxon>Thalassiosirophycidae</taxon>
        <taxon>Stephanodiscales</taxon>
        <taxon>Stephanodiscaceae</taxon>
        <taxon>Stephanodiscus</taxon>
    </lineage>
</organism>
<evidence type="ECO:0000256" key="1">
    <source>
        <dbReference type="SAM" id="MobiDB-lite"/>
    </source>
</evidence>
<reference evidence="2 3" key="1">
    <citation type="submission" date="2024-10" db="EMBL/GenBank/DDBJ databases">
        <title>Updated reference genomes for cyclostephanoid diatoms.</title>
        <authorList>
            <person name="Roberts W.R."/>
            <person name="Alverson A.J."/>
        </authorList>
    </citation>
    <scope>NUCLEOTIDE SEQUENCE [LARGE SCALE GENOMIC DNA]</scope>
    <source>
        <strain evidence="2 3">AJA276-08</strain>
    </source>
</reference>
<dbReference type="Proteomes" id="UP001530315">
    <property type="component" value="Unassembled WGS sequence"/>
</dbReference>
<evidence type="ECO:0000313" key="3">
    <source>
        <dbReference type="Proteomes" id="UP001530315"/>
    </source>
</evidence>
<comment type="caution">
    <text evidence="2">The sequence shown here is derived from an EMBL/GenBank/DDBJ whole genome shotgun (WGS) entry which is preliminary data.</text>
</comment>
<feature type="region of interest" description="Disordered" evidence="1">
    <location>
        <begin position="75"/>
        <end position="94"/>
    </location>
</feature>
<protein>
    <submittedName>
        <fullName evidence="2">Uncharacterized protein</fullName>
    </submittedName>
</protein>
<keyword evidence="3" id="KW-1185">Reference proteome</keyword>
<gene>
    <name evidence="2" type="ORF">ACHAW5_004275</name>
</gene>
<dbReference type="EMBL" id="JALLAZ020001846">
    <property type="protein sequence ID" value="KAL3761711.1"/>
    <property type="molecule type" value="Genomic_DNA"/>
</dbReference>
<accession>A0ABD3MFY4</accession>
<sequence length="217" mass="23523">MTDNAPRSALSARMVRQQRRGEGWRFRSYRSADPLVSFAKDSKSLKGAMDASSATSSSSSSDVASIDYVKRAASSLPSKDKRSTGNKRAAPAGTTSSMTAIWSTLDRRGLDDVLSQINVACGSFLCGASDSVGTAGDTAPSGVCCFTGTQDVARLCWRGSWGNTESLQADNNRQRAGDHGCSWDRPRRTCVRYSTASEIYYEYKKDYGDEMSSRHCT</sequence>
<proteinExistence type="predicted"/>